<organism evidence="1 2">
    <name type="scientific">Canavalia gladiata</name>
    <name type="common">Sword bean</name>
    <name type="synonym">Dolichos gladiatus</name>
    <dbReference type="NCBI Taxonomy" id="3824"/>
    <lineage>
        <taxon>Eukaryota</taxon>
        <taxon>Viridiplantae</taxon>
        <taxon>Streptophyta</taxon>
        <taxon>Embryophyta</taxon>
        <taxon>Tracheophyta</taxon>
        <taxon>Spermatophyta</taxon>
        <taxon>Magnoliopsida</taxon>
        <taxon>eudicotyledons</taxon>
        <taxon>Gunneridae</taxon>
        <taxon>Pentapetalae</taxon>
        <taxon>rosids</taxon>
        <taxon>fabids</taxon>
        <taxon>Fabales</taxon>
        <taxon>Fabaceae</taxon>
        <taxon>Papilionoideae</taxon>
        <taxon>50 kb inversion clade</taxon>
        <taxon>NPAAA clade</taxon>
        <taxon>indigoferoid/millettioid clade</taxon>
        <taxon>Phaseoleae</taxon>
        <taxon>Canavalia</taxon>
    </lineage>
</organism>
<dbReference type="AlphaFoldDB" id="A0AAN9L632"/>
<sequence>MGGFFSSFSRKEKEALGRSSKRFFWSRKKGEKLSHPRRRDLASLSFFGFLLPRRSGSGRLRATFQSWAPDIHFELLGILITRLFSMQANMQSDREKGREELSKPVVTLQENLFDRTRSRHREYISLMESSPWIPPLGSSYGTGSAAMPFEAMHGSHKSWPTSTMPLESKSFSLSSKLIKRHQDLQARPTSEMA</sequence>
<accession>A0AAN9L632</accession>
<comment type="caution">
    <text evidence="1">The sequence shown here is derived from an EMBL/GenBank/DDBJ whole genome shotgun (WGS) entry which is preliminary data.</text>
</comment>
<dbReference type="EMBL" id="JAYMYQ010000005">
    <property type="protein sequence ID" value="KAK7328807.1"/>
    <property type="molecule type" value="Genomic_DNA"/>
</dbReference>
<protein>
    <submittedName>
        <fullName evidence="1">Uncharacterized protein</fullName>
    </submittedName>
</protein>
<name>A0AAN9L632_CANGL</name>
<evidence type="ECO:0000313" key="2">
    <source>
        <dbReference type="Proteomes" id="UP001367508"/>
    </source>
</evidence>
<proteinExistence type="predicted"/>
<keyword evidence="2" id="KW-1185">Reference proteome</keyword>
<gene>
    <name evidence="1" type="ORF">VNO77_22930</name>
</gene>
<evidence type="ECO:0000313" key="1">
    <source>
        <dbReference type="EMBL" id="KAK7328807.1"/>
    </source>
</evidence>
<dbReference type="Proteomes" id="UP001367508">
    <property type="component" value="Unassembled WGS sequence"/>
</dbReference>
<reference evidence="1 2" key="1">
    <citation type="submission" date="2024-01" db="EMBL/GenBank/DDBJ databases">
        <title>The genomes of 5 underutilized Papilionoideae crops provide insights into root nodulation and disease resistanc.</title>
        <authorList>
            <person name="Jiang F."/>
        </authorList>
    </citation>
    <scope>NUCLEOTIDE SEQUENCE [LARGE SCALE GENOMIC DNA]</scope>
    <source>
        <strain evidence="1">LVBAO_FW01</strain>
        <tissue evidence="1">Leaves</tissue>
    </source>
</reference>